<comment type="caution">
    <text evidence="1">The sequence shown here is derived from an EMBL/GenBank/DDBJ whole genome shotgun (WGS) entry which is preliminary data.</text>
</comment>
<dbReference type="Proteomes" id="UP000004810">
    <property type="component" value="Unassembled WGS sequence"/>
</dbReference>
<reference evidence="2" key="1">
    <citation type="submission" date="2012-08" db="EMBL/GenBank/DDBJ databases">
        <title>The Genome Sequence of Wuchereria bancrofti.</title>
        <authorList>
            <person name="Nutman T.B."/>
            <person name="Fink D.L."/>
            <person name="Russ C."/>
            <person name="Young S."/>
            <person name="Zeng Q."/>
            <person name="Koehrsen M."/>
            <person name="Alvarado L."/>
            <person name="Berlin A."/>
            <person name="Chapman S.B."/>
            <person name="Chen Z."/>
            <person name="Freedman E."/>
            <person name="Gellesch M."/>
            <person name="Goldberg J."/>
            <person name="Griggs A."/>
            <person name="Gujja S."/>
            <person name="Heilman E.R."/>
            <person name="Heiman D."/>
            <person name="Hepburn T."/>
            <person name="Howarth C."/>
            <person name="Jen D."/>
            <person name="Larson L."/>
            <person name="Lewis B."/>
            <person name="Mehta T."/>
            <person name="Park D."/>
            <person name="Pearson M."/>
            <person name="Roberts A."/>
            <person name="Saif S."/>
            <person name="Shea T."/>
            <person name="Shenoy N."/>
            <person name="Sisk P."/>
            <person name="Stolte C."/>
            <person name="Sykes S."/>
            <person name="Walk T."/>
            <person name="White J."/>
            <person name="Yandava C."/>
            <person name="Haas B."/>
            <person name="Henn M.R."/>
            <person name="Nusbaum C."/>
            <person name="Birren B."/>
        </authorList>
    </citation>
    <scope>NUCLEOTIDE SEQUENCE [LARGE SCALE GENOMIC DNA]</scope>
    <source>
        <strain evidence="2">NA</strain>
    </source>
</reference>
<gene>
    <name evidence="1" type="ORF">WUBG_07750</name>
</gene>
<name>J9F1W6_WUCBA</name>
<accession>J9F1W6</accession>
<evidence type="ECO:0000313" key="2">
    <source>
        <dbReference type="Proteomes" id="UP000004810"/>
    </source>
</evidence>
<feature type="non-terminal residue" evidence="1">
    <location>
        <position position="59"/>
    </location>
</feature>
<proteinExistence type="predicted"/>
<sequence length="59" mass="6481">MTTTTSSSSTTTATITTSGIEIIREINSTRGRRTISENNYNIVDLDVATQQLKILEEGF</sequence>
<organism evidence="1 2">
    <name type="scientific">Wuchereria bancrofti</name>
    <dbReference type="NCBI Taxonomy" id="6293"/>
    <lineage>
        <taxon>Eukaryota</taxon>
        <taxon>Metazoa</taxon>
        <taxon>Ecdysozoa</taxon>
        <taxon>Nematoda</taxon>
        <taxon>Chromadorea</taxon>
        <taxon>Rhabditida</taxon>
        <taxon>Spirurina</taxon>
        <taxon>Spiruromorpha</taxon>
        <taxon>Filarioidea</taxon>
        <taxon>Onchocercidae</taxon>
        <taxon>Wuchereria</taxon>
    </lineage>
</organism>
<dbReference type="AlphaFoldDB" id="J9F1W6"/>
<evidence type="ECO:0000313" key="1">
    <source>
        <dbReference type="EMBL" id="EJW81344.1"/>
    </source>
</evidence>
<protein>
    <submittedName>
        <fullName evidence="1">Uncharacterized protein</fullName>
    </submittedName>
</protein>
<dbReference type="EMBL" id="ADBV01003726">
    <property type="protein sequence ID" value="EJW81344.1"/>
    <property type="molecule type" value="Genomic_DNA"/>
</dbReference>